<dbReference type="Pfam" id="PF10082">
    <property type="entry name" value="BBP2_2"/>
    <property type="match status" value="1"/>
</dbReference>
<feature type="signal peptide" evidence="1">
    <location>
        <begin position="1"/>
        <end position="33"/>
    </location>
</feature>
<name>A0A368NJD5_9GAMM</name>
<dbReference type="SUPFAM" id="SSF56935">
    <property type="entry name" value="Porins"/>
    <property type="match status" value="1"/>
</dbReference>
<proteinExistence type="predicted"/>
<comment type="caution">
    <text evidence="2">The sequence shown here is derived from an EMBL/GenBank/DDBJ whole genome shotgun (WGS) entry which is preliminary data.</text>
</comment>
<gene>
    <name evidence="2" type="ORF">DU002_11145</name>
</gene>
<dbReference type="AlphaFoldDB" id="A0A368NJD5"/>
<evidence type="ECO:0008006" key="4">
    <source>
        <dbReference type="Google" id="ProtNLM"/>
    </source>
</evidence>
<organism evidence="2 3">
    <name type="scientific">Corallincola holothuriorum</name>
    <dbReference type="NCBI Taxonomy" id="2282215"/>
    <lineage>
        <taxon>Bacteria</taxon>
        <taxon>Pseudomonadati</taxon>
        <taxon>Pseudomonadota</taxon>
        <taxon>Gammaproteobacteria</taxon>
        <taxon>Alteromonadales</taxon>
        <taxon>Psychromonadaceae</taxon>
        <taxon>Corallincola</taxon>
    </lineage>
</organism>
<feature type="chain" id="PRO_5017008566" description="Outer membrane beta-barrel protein" evidence="1">
    <location>
        <begin position="34"/>
        <end position="408"/>
    </location>
</feature>
<keyword evidence="1" id="KW-0732">Signal</keyword>
<evidence type="ECO:0000313" key="2">
    <source>
        <dbReference type="EMBL" id="RCU49471.1"/>
    </source>
</evidence>
<protein>
    <recommendedName>
        <fullName evidence="4">Outer membrane beta-barrel protein</fullName>
    </recommendedName>
</protein>
<dbReference type="EMBL" id="QPID01000006">
    <property type="protein sequence ID" value="RCU49471.1"/>
    <property type="molecule type" value="Genomic_DNA"/>
</dbReference>
<dbReference type="InterPro" id="IPR018759">
    <property type="entry name" value="BBP2_2"/>
</dbReference>
<evidence type="ECO:0000256" key="1">
    <source>
        <dbReference type="SAM" id="SignalP"/>
    </source>
</evidence>
<keyword evidence="3" id="KW-1185">Reference proteome</keyword>
<reference evidence="2 3" key="1">
    <citation type="submission" date="2018-07" db="EMBL/GenBank/DDBJ databases">
        <title>Corallincola holothuriorum sp. nov., a new facultative anaerobe isolated from sea cucumber Apostichopus japonicus.</title>
        <authorList>
            <person name="Xia H."/>
        </authorList>
    </citation>
    <scope>NUCLEOTIDE SEQUENCE [LARGE SCALE GENOMIC DNA]</scope>
    <source>
        <strain evidence="2 3">C4</strain>
    </source>
</reference>
<accession>A0A368NJD5</accession>
<dbReference type="Proteomes" id="UP000252558">
    <property type="component" value="Unassembled WGS sequence"/>
</dbReference>
<evidence type="ECO:0000313" key="3">
    <source>
        <dbReference type="Proteomes" id="UP000252558"/>
    </source>
</evidence>
<sequence length="408" mass="46694">MRIKGTFMLNFKIKTTLTTAVVFCSFSSAVCSAEFDPAPYKMESGLTLTPVLETSVGYDDNVANSNVDEIDSMYTEIAPHAVLAGGSDISNASLKYGFDKAWYFDSSDDDYFDHTVLAKLHHEFTAKYRVDVTGGYQRAHDARGTGISEGNEGLFDDVTEYDYYRAGATLGMGAYSSDLRFDLRSRYEKKEYSNFRDVTKYRDYDSIEVGATTYWSVMPKTDLTFDVSYEDIEYDTLDLSAISRDSEVLTALMGLKWDITGKTDGRARIGWQNKDFEDGDRENFDDVSWDVELSWQPKAHTVFTFVTGRDSKDPDTFGDYIKQTNVEGIWQHKWLERLSSELSVRYVDESYTGVDRDDEYWEAAIGAVYDFRRWLRFKAEYVWSDKDSNVDEVTYNKNLFLVSVQASL</sequence>